<dbReference type="InterPro" id="IPR000477">
    <property type="entry name" value="RT_dom"/>
</dbReference>
<sequence>DKSTTTQLLEVYHDILDSLASGNEVDVIYLDLSKAFDKVPHNLLLLKLKHHGINGSLLSWFGSYLTDRYQRVALDGSFSDWLPVTSGVPQ</sequence>
<comment type="caution">
    <text evidence="1">The sequence shown here is derived from an EMBL/GenBank/DDBJ whole genome shotgun (WGS) entry which is preliminary data.</text>
</comment>
<dbReference type="OrthoDB" id="426210at2759"/>
<dbReference type="PROSITE" id="PS50878">
    <property type="entry name" value="RT_POL"/>
    <property type="match status" value="1"/>
</dbReference>
<reference evidence="1" key="1">
    <citation type="submission" date="2020-04" db="EMBL/GenBank/DDBJ databases">
        <authorList>
            <person name="Alioto T."/>
            <person name="Alioto T."/>
            <person name="Gomez Garrido J."/>
        </authorList>
    </citation>
    <scope>NUCLEOTIDE SEQUENCE</scope>
    <source>
        <strain evidence="1">A484AB</strain>
    </source>
</reference>
<feature type="non-terminal residue" evidence="1">
    <location>
        <position position="90"/>
    </location>
</feature>
<organism evidence="1 2">
    <name type="scientific">Paramuricea clavata</name>
    <name type="common">Red gorgonian</name>
    <name type="synonym">Violescent sea-whip</name>
    <dbReference type="NCBI Taxonomy" id="317549"/>
    <lineage>
        <taxon>Eukaryota</taxon>
        <taxon>Metazoa</taxon>
        <taxon>Cnidaria</taxon>
        <taxon>Anthozoa</taxon>
        <taxon>Octocorallia</taxon>
        <taxon>Malacalcyonacea</taxon>
        <taxon>Plexauridae</taxon>
        <taxon>Paramuricea</taxon>
    </lineage>
</organism>
<proteinExistence type="predicted"/>
<evidence type="ECO:0000313" key="2">
    <source>
        <dbReference type="Proteomes" id="UP001152795"/>
    </source>
</evidence>
<name>A0A6S7IAC5_PARCT</name>
<dbReference type="PANTHER" id="PTHR33332">
    <property type="entry name" value="REVERSE TRANSCRIPTASE DOMAIN-CONTAINING PROTEIN"/>
    <property type="match status" value="1"/>
</dbReference>
<dbReference type="Proteomes" id="UP001152795">
    <property type="component" value="Unassembled WGS sequence"/>
</dbReference>
<gene>
    <name evidence="1" type="ORF">PACLA_8A076604</name>
</gene>
<evidence type="ECO:0000313" key="1">
    <source>
        <dbReference type="EMBL" id="CAB4014686.1"/>
    </source>
</evidence>
<dbReference type="AlphaFoldDB" id="A0A6S7IAC5"/>
<dbReference type="EMBL" id="CACRXK020008408">
    <property type="protein sequence ID" value="CAB4014686.1"/>
    <property type="molecule type" value="Genomic_DNA"/>
</dbReference>
<protein>
    <submittedName>
        <fullName evidence="1">Uncharacterized protein</fullName>
    </submittedName>
</protein>
<accession>A0A6S7IAC5</accession>
<keyword evidence="2" id="KW-1185">Reference proteome</keyword>
<feature type="non-terminal residue" evidence="1">
    <location>
        <position position="1"/>
    </location>
</feature>